<dbReference type="Gene3D" id="3.30.559.10">
    <property type="entry name" value="Chloramphenicol acetyltransferase-like domain"/>
    <property type="match status" value="1"/>
</dbReference>
<feature type="domain" description="Condensation" evidence="1">
    <location>
        <begin position="69"/>
        <end position="306"/>
    </location>
</feature>
<sequence>MPVSAHGSPRPTSTRTVTVAYQGGTARRGAVTMGQANMIRCVLRDEPVQINIHDVWPVPPGTRTDAAIDALRTLAVRHEALRTTFPAPADGDVPREQVVFAEGEFALTVLDHDELPPEAAEYAESLARAARVDRFHLDRDFPLRVSLVTAAGAPVFVALAASHAVTDVGALAVLREEWLALLTGARLPDVTAVTPLGLAAEEATPSGLRKSRASLAHWERIIRTGPQAMFAEPGAEGTDVRVPCLTLRSRRGARALARVAERTGGLPATVLLTAWCALVGHRAGQTACVTAVPTSNRYEPRLARSVNTLSQDALLCLDLRVPSFDTLLAKTWGAALNAYRHSRFDAVALWEMIGRATFERGSAFARDVVYNDVSTLPAILAATSAGPVDEPGPELELGRGPEQVLPTRLLTFVHETAPLLRLSLWADPALFPREEAEGFLTGLVRLLEAAADKDVPLTGLTEVTGVQPVERGTDWCLVDGCWVSPPAVADALSRAVGGVPVHVVLDAPAEAGEGPGPHLTAFIAADGSPPTPASAHAALMDTLPGRPGVLAPRRYVIVQGAPAETEPSSAWLRRRILMEGTGRDRQM</sequence>
<dbReference type="Pfam" id="PF00668">
    <property type="entry name" value="Condensation"/>
    <property type="match status" value="1"/>
</dbReference>
<dbReference type="AlphaFoldDB" id="A0A0L8LFE0"/>
<proteinExistence type="predicted"/>
<accession>A0A0L8LFE0</accession>
<evidence type="ECO:0000259" key="1">
    <source>
        <dbReference type="Pfam" id="PF00668"/>
    </source>
</evidence>
<dbReference type="SUPFAM" id="SSF52777">
    <property type="entry name" value="CoA-dependent acyltransferases"/>
    <property type="match status" value="2"/>
</dbReference>
<dbReference type="PATRIC" id="fig|1938.6.peg.209"/>
<organism evidence="2 3">
    <name type="scientific">Streptomyces viridochromogenes</name>
    <dbReference type="NCBI Taxonomy" id="1938"/>
    <lineage>
        <taxon>Bacteria</taxon>
        <taxon>Bacillati</taxon>
        <taxon>Actinomycetota</taxon>
        <taxon>Actinomycetes</taxon>
        <taxon>Kitasatosporales</taxon>
        <taxon>Streptomycetaceae</taxon>
        <taxon>Streptomyces</taxon>
    </lineage>
</organism>
<dbReference type="InterPro" id="IPR001242">
    <property type="entry name" value="Condensation_dom"/>
</dbReference>
<dbReference type="Proteomes" id="UP000037023">
    <property type="component" value="Unassembled WGS sequence"/>
</dbReference>
<reference evidence="2 3" key="1">
    <citation type="submission" date="2015-06" db="EMBL/GenBank/DDBJ databases">
        <authorList>
            <person name="Hoefler B.C."/>
            <person name="Straight P.D."/>
        </authorList>
    </citation>
    <scope>NUCLEOTIDE SEQUENCE [LARGE SCALE GENOMIC DNA]</scope>
    <source>
        <strain evidence="2 3">NRRL 3427</strain>
    </source>
</reference>
<dbReference type="GO" id="GO:0003824">
    <property type="term" value="F:catalytic activity"/>
    <property type="evidence" value="ECO:0007669"/>
    <property type="project" value="InterPro"/>
</dbReference>
<dbReference type="GO" id="GO:0008610">
    <property type="term" value="P:lipid biosynthetic process"/>
    <property type="evidence" value="ECO:0007669"/>
    <property type="project" value="UniProtKB-ARBA"/>
</dbReference>
<comment type="caution">
    <text evidence="2">The sequence shown here is derived from an EMBL/GenBank/DDBJ whole genome shotgun (WGS) entry which is preliminary data.</text>
</comment>
<gene>
    <name evidence="2" type="ORF">ADK34_00990</name>
</gene>
<dbReference type="OrthoDB" id="3528137at2"/>
<dbReference type="InterPro" id="IPR023213">
    <property type="entry name" value="CAT-like_dom_sf"/>
</dbReference>
<dbReference type="EMBL" id="LGUP01000001">
    <property type="protein sequence ID" value="KOG36830.1"/>
    <property type="molecule type" value="Genomic_DNA"/>
</dbReference>
<name>A0A0L8LFE0_STRVR</name>
<protein>
    <submittedName>
        <fullName evidence="2">Condensation protein</fullName>
    </submittedName>
</protein>
<evidence type="ECO:0000313" key="2">
    <source>
        <dbReference type="EMBL" id="KOG36830.1"/>
    </source>
</evidence>
<evidence type="ECO:0000313" key="3">
    <source>
        <dbReference type="Proteomes" id="UP000037023"/>
    </source>
</evidence>
<dbReference type="Gene3D" id="3.30.559.30">
    <property type="entry name" value="Nonribosomal peptide synthetase, condensation domain"/>
    <property type="match status" value="1"/>
</dbReference>